<gene>
    <name evidence="1" type="ORF">PENNAL_c0043G11550</name>
</gene>
<feature type="non-terminal residue" evidence="1">
    <location>
        <position position="1"/>
    </location>
</feature>
<dbReference type="Proteomes" id="UP000191691">
    <property type="component" value="Unassembled WGS sequence"/>
</dbReference>
<name>A0A1V6Y0T8_PENNA</name>
<feature type="non-terminal residue" evidence="1">
    <location>
        <position position="38"/>
    </location>
</feature>
<evidence type="ECO:0000313" key="1">
    <source>
        <dbReference type="EMBL" id="OQE80941.1"/>
    </source>
</evidence>
<dbReference type="EMBL" id="MOOB01000043">
    <property type="protein sequence ID" value="OQE80941.1"/>
    <property type="molecule type" value="Genomic_DNA"/>
</dbReference>
<reference evidence="2" key="1">
    <citation type="journal article" date="2017" name="Nat. Microbiol.">
        <title>Global analysis of biosynthetic gene clusters reveals vast potential of secondary metabolite production in Penicillium species.</title>
        <authorList>
            <person name="Nielsen J.C."/>
            <person name="Grijseels S."/>
            <person name="Prigent S."/>
            <person name="Ji B."/>
            <person name="Dainat J."/>
            <person name="Nielsen K.F."/>
            <person name="Frisvad J.C."/>
            <person name="Workman M."/>
            <person name="Nielsen J."/>
        </authorList>
    </citation>
    <scope>NUCLEOTIDE SEQUENCE [LARGE SCALE GENOMIC DNA]</scope>
    <source>
        <strain evidence="2">IBT 13039</strain>
    </source>
</reference>
<accession>A0A1V6Y0T8</accession>
<proteinExistence type="predicted"/>
<comment type="caution">
    <text evidence="1">The sequence shown here is derived from an EMBL/GenBank/DDBJ whole genome shotgun (WGS) entry which is preliminary data.</text>
</comment>
<protein>
    <submittedName>
        <fullName evidence="1">Uncharacterized protein</fullName>
    </submittedName>
</protein>
<evidence type="ECO:0000313" key="2">
    <source>
        <dbReference type="Proteomes" id="UP000191691"/>
    </source>
</evidence>
<dbReference type="AlphaFoldDB" id="A0A1V6Y0T8"/>
<organism evidence="1 2">
    <name type="scientific">Penicillium nalgiovense</name>
    <dbReference type="NCBI Taxonomy" id="60175"/>
    <lineage>
        <taxon>Eukaryota</taxon>
        <taxon>Fungi</taxon>
        <taxon>Dikarya</taxon>
        <taxon>Ascomycota</taxon>
        <taxon>Pezizomycotina</taxon>
        <taxon>Eurotiomycetes</taxon>
        <taxon>Eurotiomycetidae</taxon>
        <taxon>Eurotiales</taxon>
        <taxon>Aspergillaceae</taxon>
        <taxon>Penicillium</taxon>
    </lineage>
</organism>
<keyword evidence="2" id="KW-1185">Reference proteome</keyword>
<sequence>RTALLVAIARRIIGSPVPLLVVTPIPAPRSATPFTSLS</sequence>